<evidence type="ECO:0000313" key="3">
    <source>
        <dbReference type="Proteomes" id="UP000239590"/>
    </source>
</evidence>
<gene>
    <name evidence="2" type="ORF">C5O19_00310</name>
</gene>
<dbReference type="InterPro" id="IPR025635">
    <property type="entry name" value="DUF4293"/>
</dbReference>
<dbReference type="RefSeq" id="WP_104709415.1">
    <property type="nucleotide sequence ID" value="NZ_PTRA01000001.1"/>
</dbReference>
<keyword evidence="1" id="KW-1133">Transmembrane helix</keyword>
<keyword evidence="3" id="KW-1185">Reference proteome</keyword>
<protein>
    <submittedName>
        <fullName evidence="2">DUF4293 domain-containing protein</fullName>
    </submittedName>
</protein>
<dbReference type="EMBL" id="PTRA01000001">
    <property type="protein sequence ID" value="PQA58162.1"/>
    <property type="molecule type" value="Genomic_DNA"/>
</dbReference>
<keyword evidence="1" id="KW-0472">Membrane</keyword>
<evidence type="ECO:0000256" key="1">
    <source>
        <dbReference type="SAM" id="Phobius"/>
    </source>
</evidence>
<proteinExistence type="predicted"/>
<dbReference type="Pfam" id="PF14126">
    <property type="entry name" value="DUF4293"/>
    <property type="match status" value="1"/>
</dbReference>
<organism evidence="2 3">
    <name type="scientific">Siphonobacter curvatus</name>
    <dbReference type="NCBI Taxonomy" id="2094562"/>
    <lineage>
        <taxon>Bacteria</taxon>
        <taxon>Pseudomonadati</taxon>
        <taxon>Bacteroidota</taxon>
        <taxon>Cytophagia</taxon>
        <taxon>Cytophagales</taxon>
        <taxon>Cytophagaceae</taxon>
        <taxon>Siphonobacter</taxon>
    </lineage>
</organism>
<comment type="caution">
    <text evidence="2">The sequence shown here is derived from an EMBL/GenBank/DDBJ whole genome shotgun (WGS) entry which is preliminary data.</text>
</comment>
<feature type="transmembrane region" description="Helical" evidence="1">
    <location>
        <begin position="86"/>
        <end position="106"/>
    </location>
</feature>
<dbReference type="AlphaFoldDB" id="A0A2S7IKB4"/>
<dbReference type="Proteomes" id="UP000239590">
    <property type="component" value="Unassembled WGS sequence"/>
</dbReference>
<accession>A0A2S7IKB4</accession>
<name>A0A2S7IKB4_9BACT</name>
<reference evidence="3" key="1">
    <citation type="submission" date="2018-02" db="EMBL/GenBank/DDBJ databases">
        <title>Genome sequencing of Solimonas sp. HR-BB.</title>
        <authorList>
            <person name="Lee Y."/>
            <person name="Jeon C.O."/>
        </authorList>
    </citation>
    <scope>NUCLEOTIDE SEQUENCE [LARGE SCALE GENOMIC DNA]</scope>
    <source>
        <strain evidence="3">HR-U</strain>
    </source>
</reference>
<dbReference type="OrthoDB" id="594989at2"/>
<feature type="transmembrane region" description="Helical" evidence="1">
    <location>
        <begin position="118"/>
        <end position="137"/>
    </location>
</feature>
<evidence type="ECO:0000313" key="2">
    <source>
        <dbReference type="EMBL" id="PQA58162.1"/>
    </source>
</evidence>
<keyword evidence="1" id="KW-0812">Transmembrane</keyword>
<sequence>MLQRPQTLFLALIVLSMALYLAFPIWQKSVGAETAVLDAYALTYTKGETTTETNTMYLAGLALVSAGLALFSLLQYTNRLRQMMLNLINTLVMVVLLGLSTYLSHIQANAQFAPQTSGSFKIGFFVLAVALLSNVAANRFIRIDEKKVKDAFERLR</sequence>
<feature type="transmembrane region" description="Helical" evidence="1">
    <location>
        <begin position="55"/>
        <end position="74"/>
    </location>
</feature>